<dbReference type="RefSeq" id="WP_278099458.1">
    <property type="nucleotide sequence ID" value="NZ_CP091092.1"/>
</dbReference>
<evidence type="ECO:0008006" key="3">
    <source>
        <dbReference type="Google" id="ProtNLM"/>
    </source>
</evidence>
<reference evidence="1" key="1">
    <citation type="submission" date="2022-01" db="EMBL/GenBank/DDBJ databases">
        <title>Complete genome of Methanomicrobium antiquum DSM 21220.</title>
        <authorList>
            <person name="Chen S.-C."/>
            <person name="You Y.-T."/>
            <person name="Zhou Y.-Z."/>
            <person name="Lai M.-C."/>
        </authorList>
    </citation>
    <scope>NUCLEOTIDE SEQUENCE</scope>
    <source>
        <strain evidence="1">DSM 21220</strain>
    </source>
</reference>
<evidence type="ECO:0000313" key="2">
    <source>
        <dbReference type="Proteomes" id="UP001218895"/>
    </source>
</evidence>
<dbReference type="AlphaFoldDB" id="A0AAF0JLF9"/>
<name>A0AAF0JLF9_9EURY</name>
<dbReference type="Proteomes" id="UP001218895">
    <property type="component" value="Chromosome"/>
</dbReference>
<evidence type="ECO:0000313" key="1">
    <source>
        <dbReference type="EMBL" id="WFN36624.1"/>
    </source>
</evidence>
<dbReference type="KEGG" id="manq:L1994_10850"/>
<sequence length="137" mass="15584">MDSMKKPDIEITKISPVGIGKDKIELIVTIKVKNPSFLDAPIKRIEFELFRHLNNGEDYLGRGEKEGVILKADSENLIDIKVLIENLSFISAAAEYIKDGVSIIVRGSIFFDLKIFAPEIKFEEIKRLKSPLEDFFK</sequence>
<proteinExistence type="predicted"/>
<dbReference type="GeneID" id="79950902"/>
<dbReference type="SUPFAM" id="SSF117070">
    <property type="entry name" value="LEA14-like"/>
    <property type="match status" value="1"/>
</dbReference>
<dbReference type="Gene3D" id="2.60.40.1820">
    <property type="match status" value="1"/>
</dbReference>
<protein>
    <recommendedName>
        <fullName evidence="3">Water stress and hypersensitive response domain-containing protein</fullName>
    </recommendedName>
</protein>
<gene>
    <name evidence="1" type="ORF">L1994_10850</name>
</gene>
<dbReference type="EMBL" id="CP091092">
    <property type="protein sequence ID" value="WFN36624.1"/>
    <property type="molecule type" value="Genomic_DNA"/>
</dbReference>
<accession>A0AAF0JLF9</accession>
<keyword evidence="2" id="KW-1185">Reference proteome</keyword>
<organism evidence="1 2">
    <name type="scientific">Methanomicrobium antiquum</name>
    <dbReference type="NCBI Taxonomy" id="487686"/>
    <lineage>
        <taxon>Archaea</taxon>
        <taxon>Methanobacteriati</taxon>
        <taxon>Methanobacteriota</taxon>
        <taxon>Stenosarchaea group</taxon>
        <taxon>Methanomicrobia</taxon>
        <taxon>Methanomicrobiales</taxon>
        <taxon>Methanomicrobiaceae</taxon>
        <taxon>Methanomicrobium</taxon>
    </lineage>
</organism>